<evidence type="ECO:0000313" key="1">
    <source>
        <dbReference type="EMBL" id="MBX34499.1"/>
    </source>
</evidence>
<sequence>MNRPSWASLPTSSSRIHTLLFHDFYHQKTMEMTQNPLHFHPPT</sequence>
<reference evidence="1" key="1">
    <citation type="submission" date="2018-02" db="EMBL/GenBank/DDBJ databases">
        <title>Rhizophora mucronata_Transcriptome.</title>
        <authorList>
            <person name="Meera S.P."/>
            <person name="Sreeshan A."/>
            <person name="Augustine A."/>
        </authorList>
    </citation>
    <scope>NUCLEOTIDE SEQUENCE</scope>
    <source>
        <tissue evidence="1">Leaf</tissue>
    </source>
</reference>
<dbReference type="AlphaFoldDB" id="A0A2P2MWA3"/>
<accession>A0A2P2MWA3</accession>
<protein>
    <submittedName>
        <fullName evidence="1">Uncharacterized protein MANES_13G031700</fullName>
    </submittedName>
</protein>
<dbReference type="EMBL" id="GGEC01054015">
    <property type="protein sequence ID" value="MBX34499.1"/>
    <property type="molecule type" value="Transcribed_RNA"/>
</dbReference>
<organism evidence="1">
    <name type="scientific">Rhizophora mucronata</name>
    <name type="common">Asiatic mangrove</name>
    <dbReference type="NCBI Taxonomy" id="61149"/>
    <lineage>
        <taxon>Eukaryota</taxon>
        <taxon>Viridiplantae</taxon>
        <taxon>Streptophyta</taxon>
        <taxon>Embryophyta</taxon>
        <taxon>Tracheophyta</taxon>
        <taxon>Spermatophyta</taxon>
        <taxon>Magnoliopsida</taxon>
        <taxon>eudicotyledons</taxon>
        <taxon>Gunneridae</taxon>
        <taxon>Pentapetalae</taxon>
        <taxon>rosids</taxon>
        <taxon>fabids</taxon>
        <taxon>Malpighiales</taxon>
        <taxon>Rhizophoraceae</taxon>
        <taxon>Rhizophora</taxon>
    </lineage>
</organism>
<name>A0A2P2MWA3_RHIMU</name>
<proteinExistence type="predicted"/>